<evidence type="ECO:0000313" key="1">
    <source>
        <dbReference type="EMBL" id="GAA4102981.1"/>
    </source>
</evidence>
<gene>
    <name evidence="1" type="ORF">GCM10022214_81330</name>
</gene>
<dbReference type="Proteomes" id="UP001500683">
    <property type="component" value="Unassembled WGS sequence"/>
</dbReference>
<sequence length="97" mass="10269">MSFAAGALVANSAPHLATAVTGRRHMTPLAGRRSGPAVNAVWAGLNLAGGAALLQASRRRGGRRWDDDLVAFEAGYLAFALWMAASERFLPMNHDAH</sequence>
<evidence type="ECO:0008006" key="3">
    <source>
        <dbReference type="Google" id="ProtNLM"/>
    </source>
</evidence>
<protein>
    <recommendedName>
        <fullName evidence="3">DUF998 domain-containing protein</fullName>
    </recommendedName>
</protein>
<accession>A0ABP7X4Y2</accession>
<organism evidence="1 2">
    <name type="scientific">Actinomadura miaoliensis</name>
    <dbReference type="NCBI Taxonomy" id="430685"/>
    <lineage>
        <taxon>Bacteria</taxon>
        <taxon>Bacillati</taxon>
        <taxon>Actinomycetota</taxon>
        <taxon>Actinomycetes</taxon>
        <taxon>Streptosporangiales</taxon>
        <taxon>Thermomonosporaceae</taxon>
        <taxon>Actinomadura</taxon>
    </lineage>
</organism>
<dbReference type="EMBL" id="BAAAZG010000069">
    <property type="protein sequence ID" value="GAA4102981.1"/>
    <property type="molecule type" value="Genomic_DNA"/>
</dbReference>
<name>A0ABP7X4Y2_9ACTN</name>
<reference evidence="2" key="1">
    <citation type="journal article" date="2019" name="Int. J. Syst. Evol. Microbiol.">
        <title>The Global Catalogue of Microorganisms (GCM) 10K type strain sequencing project: providing services to taxonomists for standard genome sequencing and annotation.</title>
        <authorList>
            <consortium name="The Broad Institute Genomics Platform"/>
            <consortium name="The Broad Institute Genome Sequencing Center for Infectious Disease"/>
            <person name="Wu L."/>
            <person name="Ma J."/>
        </authorList>
    </citation>
    <scope>NUCLEOTIDE SEQUENCE [LARGE SCALE GENOMIC DNA]</scope>
    <source>
        <strain evidence="2">JCM 16702</strain>
    </source>
</reference>
<evidence type="ECO:0000313" key="2">
    <source>
        <dbReference type="Proteomes" id="UP001500683"/>
    </source>
</evidence>
<proteinExistence type="predicted"/>
<keyword evidence="2" id="KW-1185">Reference proteome</keyword>
<comment type="caution">
    <text evidence="1">The sequence shown here is derived from an EMBL/GenBank/DDBJ whole genome shotgun (WGS) entry which is preliminary data.</text>
</comment>